<sequence length="454" mass="51200">MNHDHNVGNSGCHLLPLLSFRPNQLRYEYRSSIAGYAHNFERDLQMFVLWETSREHWPAILDDIQSRFVVLDVRYIAWPEQEVDDCFLRLYGMPPEGSSNGAQGFKRRQICGSGPFALVVVEDTAPVYVYARTFSKKVELVNRSVVAAKSQYREWTGGGFRIHSSNSLGEFFRDMSLLVGTIELERLLDLHEPFSDVPSTVSASLAGTGGWESLAVLFRHLLRSVDYAVLRNFEELPADLPSGDADIDALCRSAHEFSAVANANILVDKCGKFSCVTQVGGMPLQFDLRSVGDNYYDTRWEADMLARAQVHGDCVMVLALNDHFFSLMYHAKVHKRETKAIYRERLTRIASELGLSQFEGTDITADDTAAELLAGFLVANGYGYTAPLDIWVQLNADFVRRLRAQGSLWARELIRDRLTVSAALARAPLLWRVHRQLAGPATQAIRFLRKLAYR</sequence>
<keyword evidence="2" id="KW-1185">Reference proteome</keyword>
<evidence type="ECO:0000313" key="2">
    <source>
        <dbReference type="Proteomes" id="UP000021315"/>
    </source>
</evidence>
<reference evidence="1" key="1">
    <citation type="submission" date="2014-02" db="EMBL/GenBank/DDBJ databases">
        <title>Expanding our view of genomic diversity in Candidatus Accumulibacter clades.</title>
        <authorList>
            <person name="Skennerton C.T."/>
            <person name="Barr J.J."/>
            <person name="Slater F.R."/>
            <person name="Bond P.L."/>
            <person name="Tyson G.W."/>
        </authorList>
    </citation>
    <scope>NUCLEOTIDE SEQUENCE [LARGE SCALE GENOMIC DNA]</scope>
</reference>
<dbReference type="Proteomes" id="UP000021315">
    <property type="component" value="Unassembled WGS sequence"/>
</dbReference>
<protein>
    <submittedName>
        <fullName evidence="1">Uncharacterized protein</fullName>
    </submittedName>
</protein>
<proteinExistence type="predicted"/>
<organism evidence="1 2">
    <name type="scientific">Candidatus Accumulibacter cognatus</name>
    <dbReference type="NCBI Taxonomy" id="2954383"/>
    <lineage>
        <taxon>Bacteria</taxon>
        <taxon>Pseudomonadati</taxon>
        <taxon>Pseudomonadota</taxon>
        <taxon>Betaproteobacteria</taxon>
        <taxon>Candidatus Accumulibacter</taxon>
    </lineage>
</organism>
<comment type="caution">
    <text evidence="1">The sequence shown here is derived from an EMBL/GenBank/DDBJ whole genome shotgun (WGS) entry which is preliminary data.</text>
</comment>
<evidence type="ECO:0000313" key="1">
    <source>
        <dbReference type="EMBL" id="KFB77979.1"/>
    </source>
</evidence>
<gene>
    <name evidence="1" type="ORF">AW06_000651</name>
</gene>
<accession>A0A080MKM1</accession>
<dbReference type="AlphaFoldDB" id="A0A080MKM1"/>
<dbReference type="EMBL" id="JDST02000012">
    <property type="protein sequence ID" value="KFB77979.1"/>
    <property type="molecule type" value="Genomic_DNA"/>
</dbReference>
<name>A0A080MKM1_9PROT</name>